<evidence type="ECO:0000256" key="4">
    <source>
        <dbReference type="ARBA" id="ARBA00022679"/>
    </source>
</evidence>
<evidence type="ECO:0000259" key="10">
    <source>
        <dbReference type="PROSITE" id="PS51038"/>
    </source>
</evidence>
<dbReference type="InterPro" id="IPR043151">
    <property type="entry name" value="BAH_sf"/>
</dbReference>
<dbReference type="Gene3D" id="2.30.30.490">
    <property type="match status" value="1"/>
</dbReference>
<keyword evidence="4 8" id="KW-0808">Transferase</keyword>
<dbReference type="InterPro" id="IPR018117">
    <property type="entry name" value="C5_DNA_meth_AS"/>
</dbReference>
<dbReference type="GO" id="GO:0003886">
    <property type="term" value="F:DNA (cytosine-5-)-methyltransferase activity"/>
    <property type="evidence" value="ECO:0007669"/>
    <property type="project" value="UniProtKB-EC"/>
</dbReference>
<feature type="active site" evidence="8">
    <location>
        <position position="735"/>
    </location>
</feature>
<dbReference type="PRINTS" id="PR00105">
    <property type="entry name" value="C5METTRFRASE"/>
</dbReference>
<dbReference type="Gene3D" id="3.40.50.150">
    <property type="entry name" value="Vaccinia Virus protein VP39"/>
    <property type="match status" value="1"/>
</dbReference>
<comment type="similarity">
    <text evidence="8">Belongs to the class I-like SAM-binding methyltransferase superfamily. C5-methyltransferase family.</text>
</comment>
<proteinExistence type="inferred from homology"/>
<dbReference type="Pfam" id="PF00145">
    <property type="entry name" value="DNA_methylase"/>
    <property type="match status" value="1"/>
</dbReference>
<dbReference type="GO" id="GO:0032259">
    <property type="term" value="P:methylation"/>
    <property type="evidence" value="ECO:0007669"/>
    <property type="project" value="UniProtKB-KW"/>
</dbReference>
<dbReference type="CDD" id="cd04712">
    <property type="entry name" value="BAH_DCM_I"/>
    <property type="match status" value="1"/>
</dbReference>
<keyword evidence="5 8" id="KW-0949">S-adenosyl-L-methionine</keyword>
<dbReference type="STRING" id="2004952.A0A2C5Z713"/>
<dbReference type="AlphaFoldDB" id="A0A2C5Z713"/>
<feature type="compositionally biased region" description="Low complexity" evidence="9">
    <location>
        <begin position="1074"/>
        <end position="1085"/>
    </location>
</feature>
<evidence type="ECO:0000256" key="2">
    <source>
        <dbReference type="ARBA" id="ARBA00011975"/>
    </source>
</evidence>
<gene>
    <name evidence="11" type="ORF">CDD80_2251</name>
</gene>
<keyword evidence="7" id="KW-0539">Nucleus</keyword>
<feature type="domain" description="BAH" evidence="10">
    <location>
        <begin position="366"/>
        <end position="496"/>
    </location>
</feature>
<dbReference type="OrthoDB" id="5376140at2759"/>
<evidence type="ECO:0000256" key="5">
    <source>
        <dbReference type="ARBA" id="ARBA00022691"/>
    </source>
</evidence>
<dbReference type="PANTHER" id="PTHR10629:SF54">
    <property type="entry name" value="DNA METHYLTRANSFERASE DIM-2"/>
    <property type="match status" value="1"/>
</dbReference>
<evidence type="ECO:0000256" key="3">
    <source>
        <dbReference type="ARBA" id="ARBA00022603"/>
    </source>
</evidence>
<dbReference type="InterPro" id="IPR057215">
    <property type="entry name" value="DUF7893"/>
</dbReference>
<accession>A0A2C5Z713</accession>
<dbReference type="GO" id="GO:0044027">
    <property type="term" value="P:negative regulation of gene expression via chromosomal CpG island methylation"/>
    <property type="evidence" value="ECO:0007669"/>
    <property type="project" value="TreeGrafter"/>
</dbReference>
<dbReference type="Gene3D" id="3.90.120.10">
    <property type="entry name" value="DNA Methylase, subunit A, domain 2"/>
    <property type="match status" value="1"/>
</dbReference>
<dbReference type="SUPFAM" id="SSF53335">
    <property type="entry name" value="S-adenosyl-L-methionine-dependent methyltransferases"/>
    <property type="match status" value="1"/>
</dbReference>
<dbReference type="PROSITE" id="PS51679">
    <property type="entry name" value="SAM_MT_C5"/>
    <property type="match status" value="1"/>
</dbReference>
<evidence type="ECO:0000256" key="8">
    <source>
        <dbReference type="PROSITE-ProRule" id="PRU01016"/>
    </source>
</evidence>
<evidence type="ECO:0000256" key="7">
    <source>
        <dbReference type="ARBA" id="ARBA00023242"/>
    </source>
</evidence>
<dbReference type="EC" id="2.1.1.37" evidence="2"/>
<comment type="caution">
    <text evidence="11">The sequence shown here is derived from an EMBL/GenBank/DDBJ whole genome shotgun (WGS) entry which is preliminary data.</text>
</comment>
<protein>
    <recommendedName>
        <fullName evidence="2">DNA (cytosine-5-)-methyltransferase</fullName>
        <ecNumber evidence="2">2.1.1.37</ecNumber>
    </recommendedName>
</protein>
<dbReference type="Pfam" id="PF25423">
    <property type="entry name" value="DUF7893"/>
    <property type="match status" value="1"/>
</dbReference>
<dbReference type="InterPro" id="IPR029063">
    <property type="entry name" value="SAM-dependent_MTases_sf"/>
</dbReference>
<dbReference type="EMBL" id="NJES01000208">
    <property type="protein sequence ID" value="PHH75580.1"/>
    <property type="molecule type" value="Genomic_DNA"/>
</dbReference>
<comment type="subcellular location">
    <subcellularLocation>
        <location evidence="1">Nucleus</location>
    </subcellularLocation>
</comment>
<evidence type="ECO:0000256" key="6">
    <source>
        <dbReference type="ARBA" id="ARBA00023125"/>
    </source>
</evidence>
<dbReference type="InterPro" id="IPR001525">
    <property type="entry name" value="C5_MeTfrase"/>
</dbReference>
<evidence type="ECO:0000313" key="11">
    <source>
        <dbReference type="EMBL" id="PHH75580.1"/>
    </source>
</evidence>
<sequence>MQVQNGWLIEHDALVGSDLVSQDSSTKASERPSKNKTCRPICVEIPASTLMTPRAYFEPFESDVPVMPEPQALAMLAMATQREAKGDFIEYDLDDFAVYRDAPPKYPRAMRSLHHLDQAGKHYFCGILSIGGKHKVMVEHVLIEAMPIGNYGDRSKHTVRGHIWLRSDLNRRCETYYRLGTPAKEYARFFEPSLWVLDLGKHFVDFLKVSREHARRVDLHLFRSTFSTWLVRTHGQAPVFVEWFQQHPRADFRTSISANIAYLRKEAIGVLGERATYFHPIWSEVFDFRRYKQQPTAADSRTVVTQYIYDCFEEMLFADQLVVVPISAKTESLRNRLIRERHLELPSALDACAVSLPNATDDEQTQNIRPGDTISTRRDGELSGSKWKREIPRGFDDVDRWFALVQKVQVGRDGVLFFDVIWYYRPVDTLCGLMKYPWNNELFLSDHCSCDEARKIRADQVLGVHEVDFGGTSTTTSEFFCRQTYISEERKWISLTPEHRWCEHVVYRSLESPYQAGDTLLVLQKPRDSFSEPCEVVSVEMEEKRVLYRLRKLLRRQRLEPQARPNELVYTNFLFQCGENSIVGRCHVRYFPANSEISTPYDRDGVGAFFFMTHQEVVDELGRSSLVELESAPPSLRQGFDPAVEIPRLRGFDLFCGGGNFGRGLEEGGGIRMNWANDYDKQAIHTYMANVQPEDTVTPFLGSINDLQRRIILGNFSSAVPAIGKVDFVSGGSPCPGFSRLTNDKTCEKQRKNQSLVASFGSFIDLYRPRYGLLENVPGIVHGSLHRDQDAFSQLVCAVVGLGYQVELFFLDASSCGSSQRRSRVFLALAAPGCRLPAKPAMTHAHPPGTRALKIGKLPNNESMAKREMPRATPFDFVSAADATADLPAIYDAKPDTCVAFPDHRVSTARTHQQRLRISLIPKQPYGMNFALLQQSRVMTKTERNYFSSVKFNTLVRANGKPGGITCHSYGRQMPGRLMETIVTTPNPCDGKNGRTLHWSEDRVISVMEARRSQGFRDDEVVLGMPPNQFKIVGNSVAREVALAFGIVFREAWEESLRTSGGMFKVQTEEWSESESSSATTTTTGSKRRSKLVVEIPVKRRRRSPSPASV</sequence>
<organism evidence="11 12">
    <name type="scientific">Ophiocordyceps camponoti-rufipedis</name>
    <dbReference type="NCBI Taxonomy" id="2004952"/>
    <lineage>
        <taxon>Eukaryota</taxon>
        <taxon>Fungi</taxon>
        <taxon>Dikarya</taxon>
        <taxon>Ascomycota</taxon>
        <taxon>Pezizomycotina</taxon>
        <taxon>Sordariomycetes</taxon>
        <taxon>Hypocreomycetidae</taxon>
        <taxon>Hypocreales</taxon>
        <taxon>Ophiocordycipitaceae</taxon>
        <taxon>Ophiocordyceps</taxon>
    </lineage>
</organism>
<evidence type="ECO:0000256" key="9">
    <source>
        <dbReference type="SAM" id="MobiDB-lite"/>
    </source>
</evidence>
<keyword evidence="12" id="KW-1185">Reference proteome</keyword>
<dbReference type="InterPro" id="IPR001025">
    <property type="entry name" value="BAH_dom"/>
</dbReference>
<name>A0A2C5Z713_9HYPO</name>
<dbReference type="GO" id="GO:0003677">
    <property type="term" value="F:DNA binding"/>
    <property type="evidence" value="ECO:0007669"/>
    <property type="project" value="UniProtKB-KW"/>
</dbReference>
<keyword evidence="6" id="KW-0238">DNA-binding</keyword>
<evidence type="ECO:0000313" key="12">
    <source>
        <dbReference type="Proteomes" id="UP000226431"/>
    </source>
</evidence>
<dbReference type="GO" id="GO:0003682">
    <property type="term" value="F:chromatin binding"/>
    <property type="evidence" value="ECO:0007669"/>
    <property type="project" value="InterPro"/>
</dbReference>
<dbReference type="GO" id="GO:0005634">
    <property type="term" value="C:nucleus"/>
    <property type="evidence" value="ECO:0007669"/>
    <property type="project" value="UniProtKB-SubCell"/>
</dbReference>
<reference evidence="11 12" key="1">
    <citation type="submission" date="2017-06" db="EMBL/GenBank/DDBJ databases">
        <title>Ant-infecting Ophiocordyceps genomes reveal a high diversity of potential behavioral manipulation genes and a possible major role for enterotoxins.</title>
        <authorList>
            <person name="De Bekker C."/>
            <person name="Evans H.C."/>
            <person name="Brachmann A."/>
            <person name="Hughes D.P."/>
        </authorList>
    </citation>
    <scope>NUCLEOTIDE SEQUENCE [LARGE SCALE GENOMIC DNA]</scope>
    <source>
        <strain evidence="11 12">Map16</strain>
    </source>
</reference>
<dbReference type="PROSITE" id="PS00094">
    <property type="entry name" value="C5_MTASE_1"/>
    <property type="match status" value="1"/>
</dbReference>
<dbReference type="PROSITE" id="PS51038">
    <property type="entry name" value="BAH"/>
    <property type="match status" value="1"/>
</dbReference>
<evidence type="ECO:0000256" key="1">
    <source>
        <dbReference type="ARBA" id="ARBA00004123"/>
    </source>
</evidence>
<dbReference type="Proteomes" id="UP000226431">
    <property type="component" value="Unassembled WGS sequence"/>
</dbReference>
<dbReference type="InterPro" id="IPR050390">
    <property type="entry name" value="C5-Methyltransferase"/>
</dbReference>
<keyword evidence="3 8" id="KW-0489">Methyltransferase</keyword>
<feature type="region of interest" description="Disordered" evidence="9">
    <location>
        <begin position="1066"/>
        <end position="1110"/>
    </location>
</feature>
<dbReference type="PANTHER" id="PTHR10629">
    <property type="entry name" value="CYTOSINE-SPECIFIC METHYLTRANSFERASE"/>
    <property type="match status" value="1"/>
</dbReference>